<organism evidence="7 8">
    <name type="scientific">Candidatus Nitrospira inopinata</name>
    <dbReference type="NCBI Taxonomy" id="1715989"/>
    <lineage>
        <taxon>Bacteria</taxon>
        <taxon>Pseudomonadati</taxon>
        <taxon>Nitrospirota</taxon>
        <taxon>Nitrospiria</taxon>
        <taxon>Nitrospirales</taxon>
        <taxon>Nitrospiraceae</taxon>
        <taxon>Nitrospira</taxon>
    </lineage>
</organism>
<dbReference type="SUPFAM" id="SSF46626">
    <property type="entry name" value="Cytochrome c"/>
    <property type="match status" value="1"/>
</dbReference>
<evidence type="ECO:0000313" key="8">
    <source>
        <dbReference type="Proteomes" id="UP000066284"/>
    </source>
</evidence>
<evidence type="ECO:0000256" key="1">
    <source>
        <dbReference type="ARBA" id="ARBA00022617"/>
    </source>
</evidence>
<dbReference type="EMBL" id="LN885086">
    <property type="protein sequence ID" value="CUQ68185.1"/>
    <property type="molecule type" value="Genomic_DNA"/>
</dbReference>
<dbReference type="STRING" id="1715989.NITINOP_3213"/>
<keyword evidence="2 4" id="KW-0479">Metal-binding</keyword>
<reference evidence="8" key="1">
    <citation type="submission" date="2015-09" db="EMBL/GenBank/DDBJ databases">
        <authorList>
            <person name="Daims H."/>
        </authorList>
    </citation>
    <scope>NUCLEOTIDE SEQUENCE [LARGE SCALE GENOMIC DNA]</scope>
</reference>
<keyword evidence="3 4" id="KW-0408">Iron</keyword>
<gene>
    <name evidence="7" type="ORF">NITINOP_3213</name>
</gene>
<dbReference type="GO" id="GO:0020037">
    <property type="term" value="F:heme binding"/>
    <property type="evidence" value="ECO:0007669"/>
    <property type="project" value="InterPro"/>
</dbReference>
<dbReference type="Gene3D" id="1.10.760.10">
    <property type="entry name" value="Cytochrome c-like domain"/>
    <property type="match status" value="1"/>
</dbReference>
<dbReference type="GO" id="GO:0046872">
    <property type="term" value="F:metal ion binding"/>
    <property type="evidence" value="ECO:0007669"/>
    <property type="project" value="UniProtKB-KW"/>
</dbReference>
<evidence type="ECO:0000313" key="7">
    <source>
        <dbReference type="EMBL" id="CUQ68185.1"/>
    </source>
</evidence>
<keyword evidence="1 4" id="KW-0349">Heme</keyword>
<dbReference type="Pfam" id="PF00034">
    <property type="entry name" value="Cytochrom_C"/>
    <property type="match status" value="1"/>
</dbReference>
<sequence length="137" mass="14693">MDNVVKCHGVIKWMLVLLAIGVTSACSQDETASKGVVGATAGAAPVELREGEQKFVANCSRCHGLGGVGTDHGPPLVHKIYEPNHHADAAFHNAAANGVRAHHWQFGNMPKVESVTTADVEQIVKYVRWLQKQAGIF</sequence>
<dbReference type="AlphaFoldDB" id="A0A0S4KXY8"/>
<dbReference type="InterPro" id="IPR036909">
    <property type="entry name" value="Cyt_c-like_dom_sf"/>
</dbReference>
<dbReference type="InterPro" id="IPR009056">
    <property type="entry name" value="Cyt_c-like_dom"/>
</dbReference>
<keyword evidence="5" id="KW-0732">Signal</keyword>
<evidence type="ECO:0000256" key="2">
    <source>
        <dbReference type="ARBA" id="ARBA00022723"/>
    </source>
</evidence>
<accession>A0A0S4KXY8</accession>
<protein>
    <submittedName>
        <fullName evidence="7">Putative Cytochrome c</fullName>
    </submittedName>
</protein>
<evidence type="ECO:0000259" key="6">
    <source>
        <dbReference type="PROSITE" id="PS51007"/>
    </source>
</evidence>
<dbReference type="Proteomes" id="UP000066284">
    <property type="component" value="Chromosome 1"/>
</dbReference>
<dbReference type="PROSITE" id="PS51007">
    <property type="entry name" value="CYTC"/>
    <property type="match status" value="1"/>
</dbReference>
<dbReference type="GO" id="GO:0009055">
    <property type="term" value="F:electron transfer activity"/>
    <property type="evidence" value="ECO:0007669"/>
    <property type="project" value="InterPro"/>
</dbReference>
<dbReference type="OrthoDB" id="9757546at2"/>
<name>A0A0S4KXY8_9BACT</name>
<dbReference type="PROSITE" id="PS51257">
    <property type="entry name" value="PROKAR_LIPOPROTEIN"/>
    <property type="match status" value="1"/>
</dbReference>
<evidence type="ECO:0000256" key="5">
    <source>
        <dbReference type="SAM" id="SignalP"/>
    </source>
</evidence>
<proteinExistence type="predicted"/>
<feature type="signal peptide" evidence="5">
    <location>
        <begin position="1"/>
        <end position="27"/>
    </location>
</feature>
<feature type="domain" description="Cytochrome c" evidence="6">
    <location>
        <begin position="46"/>
        <end position="131"/>
    </location>
</feature>
<evidence type="ECO:0000256" key="3">
    <source>
        <dbReference type="ARBA" id="ARBA00023004"/>
    </source>
</evidence>
<feature type="chain" id="PRO_5006623645" evidence="5">
    <location>
        <begin position="28"/>
        <end position="137"/>
    </location>
</feature>
<dbReference type="KEGG" id="nio:NITINOP_3213"/>
<evidence type="ECO:0000256" key="4">
    <source>
        <dbReference type="PROSITE-ProRule" id="PRU00433"/>
    </source>
</evidence>
<keyword evidence="8" id="KW-1185">Reference proteome</keyword>